<protein>
    <submittedName>
        <fullName evidence="1">Uncharacterized protein</fullName>
    </submittedName>
</protein>
<dbReference type="EMBL" id="ASSP01000016">
    <property type="protein sequence ID" value="EOS11836.1"/>
    <property type="molecule type" value="Genomic_DNA"/>
</dbReference>
<sequence>MPGKYYRSLGKDNKIFWVLVDTVQFLMGEIQGFSFCSQRRLSVVKAKYCEVFGGSTDVLSCCEVWLYIQVCTEVRSLQFVIRFQNGQQTFLLF</sequence>
<proteinExistence type="predicted"/>
<reference evidence="1 2" key="1">
    <citation type="submission" date="2013-04" db="EMBL/GenBank/DDBJ databases">
        <title>The Genome Sequence of Bacteroides massiliensis dnLKV3.</title>
        <authorList>
            <consortium name="The Broad Institute Genomics Platform"/>
            <consortium name="The Broad Institute Genome Sequencing Center for Infectious Disease"/>
            <person name="Earl A."/>
            <person name="Xavier R."/>
            <person name="Kuhn K."/>
            <person name="Stappenbeck T."/>
            <person name="Walker B."/>
            <person name="Young S."/>
            <person name="Zeng Q."/>
            <person name="Gargeya S."/>
            <person name="Fitzgerald M."/>
            <person name="Haas B."/>
            <person name="Abouelleil A."/>
            <person name="Allen A.W."/>
            <person name="Alvarado L."/>
            <person name="Arachchi H.M."/>
            <person name="Berlin A.M."/>
            <person name="Chapman S.B."/>
            <person name="Gainer-Dewar J."/>
            <person name="Goldberg J."/>
            <person name="Griggs A."/>
            <person name="Gujja S."/>
            <person name="Hansen M."/>
            <person name="Howarth C."/>
            <person name="Imamovic A."/>
            <person name="Ireland A."/>
            <person name="Larimer J."/>
            <person name="McCowan C."/>
            <person name="Murphy C."/>
            <person name="Pearson M."/>
            <person name="Poon T.W."/>
            <person name="Priest M."/>
            <person name="Roberts A."/>
            <person name="Saif S."/>
            <person name="Shea T."/>
            <person name="Sisk P."/>
            <person name="Sykes S."/>
            <person name="Wortman J."/>
            <person name="Nusbaum C."/>
            <person name="Birren B."/>
        </authorList>
    </citation>
    <scope>NUCLEOTIDE SEQUENCE [LARGE SCALE GENOMIC DNA]</scope>
    <source>
        <strain evidence="2">dnLKV3</strain>
    </source>
</reference>
<evidence type="ECO:0000313" key="1">
    <source>
        <dbReference type="EMBL" id="EOS11836.1"/>
    </source>
</evidence>
<name>R9I6U2_9BACT</name>
<keyword evidence="2" id="KW-1185">Reference proteome</keyword>
<gene>
    <name evidence="1" type="ORF">C802_02411</name>
</gene>
<dbReference type="Proteomes" id="UP000014200">
    <property type="component" value="Unassembled WGS sequence"/>
</dbReference>
<dbReference type="HOGENOM" id="CLU_2393716_0_0_10"/>
<dbReference type="AlphaFoldDB" id="R9I6U2"/>
<accession>R9I6U2</accession>
<organism evidence="1 2">
    <name type="scientific">Phocaeicola sartorii</name>
    <dbReference type="NCBI Taxonomy" id="671267"/>
    <lineage>
        <taxon>Bacteria</taxon>
        <taxon>Pseudomonadati</taxon>
        <taxon>Bacteroidota</taxon>
        <taxon>Bacteroidia</taxon>
        <taxon>Bacteroidales</taxon>
        <taxon>Bacteroidaceae</taxon>
        <taxon>Phocaeicola</taxon>
    </lineage>
</organism>
<dbReference type="STRING" id="1235788.C802_02411"/>
<evidence type="ECO:0000313" key="2">
    <source>
        <dbReference type="Proteomes" id="UP000014200"/>
    </source>
</evidence>
<comment type="caution">
    <text evidence="1">The sequence shown here is derived from an EMBL/GenBank/DDBJ whole genome shotgun (WGS) entry which is preliminary data.</text>
</comment>